<evidence type="ECO:0000256" key="16">
    <source>
        <dbReference type="ARBA" id="ARBA00023201"/>
    </source>
</evidence>
<dbReference type="GO" id="GO:1990573">
    <property type="term" value="P:potassium ion import across plasma membrane"/>
    <property type="evidence" value="ECO:0007669"/>
    <property type="project" value="TreeGrafter"/>
</dbReference>
<evidence type="ECO:0000256" key="9">
    <source>
        <dbReference type="ARBA" id="ARBA00022847"/>
    </source>
</evidence>
<feature type="compositionally biased region" description="Polar residues" evidence="24">
    <location>
        <begin position="1"/>
        <end position="11"/>
    </location>
</feature>
<dbReference type="GO" id="GO:0055064">
    <property type="term" value="P:chloride ion homeostasis"/>
    <property type="evidence" value="ECO:0007669"/>
    <property type="project" value="TreeGrafter"/>
</dbReference>
<evidence type="ECO:0000313" key="29">
    <source>
        <dbReference type="Proteomes" id="UP000054826"/>
    </source>
</evidence>
<keyword evidence="17" id="KW-0868">Chloride</keyword>
<sequence length="1061" mass="117976">MYKKNLNNFPSSIMAKDPEKTSEEPIFYSHSSQKLSEPNFVSRTVSMDMEMQAPTIRIYQKELLKKRLSRPSLTDLHESIDYISVSEGSLFDEPDVSTDGPNAGTFKPPDAKVKFGWIRGVLIRCILNILGATLYLRLGWVAGQAGIGFGTLIVLFSTVITTLTALSMCALCTNGEIQGANHKVTFKSKYFFFFNLGGAYFMLSRSLGPEFGGSMGMIFGFADAAYSAMNVIGFADSIQFWLNQADLKIIDGGINDVRIIGALTQLFLFTVVMISVTWESKTELALLVIISISYVTFIVGTFLPPTELKAARGMTGYSLSTFYENFLPGWYGEDVFTVFGVYLPSVTGIMAGAGISGDLAEPNRSIPKGTLLAILLTTILYLSGIWLTGATCLRNASGNITDLYNGNLTACAATGTCSYGLLHDNQVMEMESAFGPLVSAGIFATCLSSSLTCLISSPRTIQAVCKDRLYPYIHVFGQGSGSMQEPRRATILVAVIGLAVIAVGDLNTVAPLISNLYLASFALINYACFDGSLARSPGWRPAFKYYNMWLSLLGAVLCIAAMFILHWATALVTLAIISSLYVYLLHRRPAVNWGSSGQAHIYTKALHDMLHLMSTEEHVKNYRPQVLVLAGNPVTRPCMLDFVRSITKDISLMVCGHVIVLENPSEICYMLNQWMVLMYGWLRRRKIKAFYAPVVIDNFNNGIEMLFQMSGMGKLCPNIVFLGYKSDWRTCSKKEMSNYFGIIHECFNHDMALCILRLSSGFDFSDFIEKHDSDGAELLNPLMIKQFYRPRISTDDLSTLNNGNSCNKIASTETAEKSANANKEPIAKLKKLLNSGIIFEKDKIPKRPVNNKQSIAAKGLSVAINQFRRKRKDATIDVWWLSDDGGLTLLISHLLTQTKSYLEGAKLRVFTKAQNVDNIVEEEKNLKALLAKFRISYASVYVLPDLLTMPAKVTVDKFHNLLKAYMVDENSSNYDFQLGDLFITDEHLRNLQGRINRHLLAYELLQKHSKEATLIVVSLPVPRKGREPAYLYMAFLEMLSQDLPPVLFVRGNQKTVLTFYS</sequence>
<evidence type="ECO:0000256" key="24">
    <source>
        <dbReference type="SAM" id="MobiDB-lite"/>
    </source>
</evidence>
<keyword evidence="11" id="KW-0915">Sodium</keyword>
<organism evidence="28 29">
    <name type="scientific">Trichinella pseudospiralis</name>
    <name type="common">Parasitic roundworm</name>
    <dbReference type="NCBI Taxonomy" id="6337"/>
    <lineage>
        <taxon>Eukaryota</taxon>
        <taxon>Metazoa</taxon>
        <taxon>Ecdysozoa</taxon>
        <taxon>Nematoda</taxon>
        <taxon>Enoplea</taxon>
        <taxon>Dorylaimia</taxon>
        <taxon>Trichinellida</taxon>
        <taxon>Trichinellidae</taxon>
        <taxon>Trichinella</taxon>
    </lineage>
</organism>
<keyword evidence="4" id="KW-0597">Phosphoprotein</keyword>
<feature type="domain" description="SLC12A transporter C-terminal" evidence="27">
    <location>
        <begin position="636"/>
        <end position="1061"/>
    </location>
</feature>
<evidence type="ECO:0000256" key="17">
    <source>
        <dbReference type="ARBA" id="ARBA00023214"/>
    </source>
</evidence>
<protein>
    <recommendedName>
        <fullName evidence="21">Solute carrier family 12 member 3</fullName>
    </recommendedName>
    <alternativeName>
        <fullName evidence="22">Na-Cl symporter</fullName>
    </alternativeName>
    <alternativeName>
        <fullName evidence="23">Thiazide-sensitive sodium-chloride cotransporter</fullName>
    </alternativeName>
</protein>
<evidence type="ECO:0000256" key="14">
    <source>
        <dbReference type="ARBA" id="ARBA00023157"/>
    </source>
</evidence>
<keyword evidence="14" id="KW-1015">Disulfide bond</keyword>
<feature type="region of interest" description="Disordered" evidence="24">
    <location>
        <begin position="1"/>
        <end position="22"/>
    </location>
</feature>
<evidence type="ECO:0000259" key="27">
    <source>
        <dbReference type="Pfam" id="PF03522"/>
    </source>
</evidence>
<dbReference type="Pfam" id="PF00324">
    <property type="entry name" value="AA_permease"/>
    <property type="match status" value="1"/>
</dbReference>
<feature type="transmembrane region" description="Helical" evidence="25">
    <location>
        <begin position="371"/>
        <end position="389"/>
    </location>
</feature>
<evidence type="ECO:0000256" key="10">
    <source>
        <dbReference type="ARBA" id="ARBA00022989"/>
    </source>
</evidence>
<evidence type="ECO:0000256" key="7">
    <source>
        <dbReference type="ARBA" id="ARBA00022840"/>
    </source>
</evidence>
<comment type="subcellular location">
    <subcellularLocation>
        <location evidence="1">Apical cell membrane</location>
        <topology evidence="1">Multi-pass membrane protein</topology>
    </subcellularLocation>
</comment>
<dbReference type="Gene3D" id="1.20.1740.10">
    <property type="entry name" value="Amino acid/polyamine transporter I"/>
    <property type="match status" value="1"/>
</dbReference>
<keyword evidence="12" id="KW-0406">Ion transport</keyword>
<keyword evidence="8" id="KW-0832">Ubl conjugation</keyword>
<feature type="transmembrane region" description="Helical" evidence="25">
    <location>
        <begin position="146"/>
        <end position="169"/>
    </location>
</feature>
<evidence type="ECO:0000256" key="21">
    <source>
        <dbReference type="ARBA" id="ARBA00073714"/>
    </source>
</evidence>
<keyword evidence="7" id="KW-0067">ATP-binding</keyword>
<evidence type="ECO:0000259" key="26">
    <source>
        <dbReference type="Pfam" id="PF00324"/>
    </source>
</evidence>
<evidence type="ECO:0000256" key="20">
    <source>
        <dbReference type="ARBA" id="ARBA00063035"/>
    </source>
</evidence>
<feature type="transmembrane region" description="Helical" evidence="25">
    <location>
        <begin position="433"/>
        <end position="456"/>
    </location>
</feature>
<evidence type="ECO:0000256" key="8">
    <source>
        <dbReference type="ARBA" id="ARBA00022843"/>
    </source>
</evidence>
<evidence type="ECO:0000256" key="13">
    <source>
        <dbReference type="ARBA" id="ARBA00023136"/>
    </source>
</evidence>
<keyword evidence="5 25" id="KW-0812">Transmembrane</keyword>
<dbReference type="PANTHER" id="PTHR11827:SF103">
    <property type="entry name" value="SODIUM CHLORIDE COTRANSPORTER 69, ISOFORM E"/>
    <property type="match status" value="1"/>
</dbReference>
<feature type="domain" description="Amino acid permease/ SLC12A" evidence="26">
    <location>
        <begin position="120"/>
        <end position="627"/>
    </location>
</feature>
<reference evidence="28 29" key="1">
    <citation type="submission" date="2015-01" db="EMBL/GenBank/DDBJ databases">
        <title>Evolution of Trichinella species and genotypes.</title>
        <authorList>
            <person name="Korhonen P.K."/>
            <person name="Edoardo P."/>
            <person name="Giuseppe L.R."/>
            <person name="Gasser R.B."/>
        </authorList>
    </citation>
    <scope>NUCLEOTIDE SEQUENCE [LARGE SCALE GENOMIC DNA]</scope>
    <source>
        <strain evidence="28">ISS176</strain>
    </source>
</reference>
<evidence type="ECO:0000256" key="18">
    <source>
        <dbReference type="ARBA" id="ARBA00050884"/>
    </source>
</evidence>
<evidence type="ECO:0000256" key="25">
    <source>
        <dbReference type="SAM" id="Phobius"/>
    </source>
</evidence>
<dbReference type="GO" id="GO:0055078">
    <property type="term" value="P:sodium ion homeostasis"/>
    <property type="evidence" value="ECO:0007669"/>
    <property type="project" value="TreeGrafter"/>
</dbReference>
<dbReference type="GO" id="GO:0005524">
    <property type="term" value="F:ATP binding"/>
    <property type="evidence" value="ECO:0007669"/>
    <property type="project" value="UniProtKB-KW"/>
</dbReference>
<keyword evidence="13 25" id="KW-0472">Membrane</keyword>
<evidence type="ECO:0000256" key="12">
    <source>
        <dbReference type="ARBA" id="ARBA00023065"/>
    </source>
</evidence>
<dbReference type="EMBL" id="JYDV01000018">
    <property type="protein sequence ID" value="KRZ41806.1"/>
    <property type="molecule type" value="Genomic_DNA"/>
</dbReference>
<gene>
    <name evidence="28" type="primary">SLC12A2</name>
    <name evidence="28" type="ORF">T4C_5619</name>
</gene>
<feature type="transmembrane region" description="Helical" evidence="25">
    <location>
        <begin position="259"/>
        <end position="278"/>
    </location>
</feature>
<comment type="subunit">
    <text evidence="20">Homodimer; adopts a domain-swap conformation at the scissor helices connecting the transmembrane domain and C-terminal domain. Interacts with KLHL3. Interacts with IL18R1; this interaction is increased by IL18 treatment.</text>
</comment>
<dbReference type="NCBIfam" id="TIGR00930">
    <property type="entry name" value="2a30"/>
    <property type="match status" value="1"/>
</dbReference>
<keyword evidence="9" id="KW-0769">Symport</keyword>
<evidence type="ECO:0000256" key="11">
    <source>
        <dbReference type="ARBA" id="ARBA00023053"/>
    </source>
</evidence>
<evidence type="ECO:0000256" key="23">
    <source>
        <dbReference type="ARBA" id="ARBA00077939"/>
    </source>
</evidence>
<dbReference type="GO" id="GO:0006884">
    <property type="term" value="P:cell volume homeostasis"/>
    <property type="evidence" value="ECO:0007669"/>
    <property type="project" value="TreeGrafter"/>
</dbReference>
<dbReference type="FunFam" id="1.20.1740.10:FF:000018">
    <property type="entry name" value="solute carrier family 12 member 3 isoform X2"/>
    <property type="match status" value="1"/>
</dbReference>
<dbReference type="GO" id="GO:0008511">
    <property type="term" value="F:sodium:potassium:chloride symporter activity"/>
    <property type="evidence" value="ECO:0007669"/>
    <property type="project" value="TreeGrafter"/>
</dbReference>
<dbReference type="InterPro" id="IPR018491">
    <property type="entry name" value="SLC12_C"/>
</dbReference>
<evidence type="ECO:0000256" key="1">
    <source>
        <dbReference type="ARBA" id="ARBA00004424"/>
    </source>
</evidence>
<dbReference type="GO" id="GO:0016324">
    <property type="term" value="C:apical plasma membrane"/>
    <property type="evidence" value="ECO:0007669"/>
    <property type="project" value="UniProtKB-SubCell"/>
</dbReference>
<feature type="transmembrane region" description="Helical" evidence="25">
    <location>
        <begin position="489"/>
        <end position="510"/>
    </location>
</feature>
<feature type="transmembrane region" description="Helical" evidence="25">
    <location>
        <begin position="190"/>
        <end position="208"/>
    </location>
</feature>
<dbReference type="GO" id="GO:0055075">
    <property type="term" value="P:potassium ion homeostasis"/>
    <property type="evidence" value="ECO:0007669"/>
    <property type="project" value="TreeGrafter"/>
</dbReference>
<name>A0A0V1K3I2_TRIPS</name>
<feature type="transmembrane region" description="Helical" evidence="25">
    <location>
        <begin position="546"/>
        <end position="564"/>
    </location>
</feature>
<comment type="caution">
    <text evidence="28">The sequence shown here is derived from an EMBL/GenBank/DDBJ whole genome shotgun (WGS) entry which is preliminary data.</text>
</comment>
<dbReference type="AlphaFoldDB" id="A0A0V1K3I2"/>
<evidence type="ECO:0000256" key="5">
    <source>
        <dbReference type="ARBA" id="ARBA00022692"/>
    </source>
</evidence>
<feature type="transmembrane region" description="Helical" evidence="25">
    <location>
        <begin position="516"/>
        <end position="534"/>
    </location>
</feature>
<evidence type="ECO:0000256" key="4">
    <source>
        <dbReference type="ARBA" id="ARBA00022553"/>
    </source>
</evidence>
<dbReference type="Pfam" id="PF03522">
    <property type="entry name" value="SLC12"/>
    <property type="match status" value="1"/>
</dbReference>
<accession>A0A0V1K3I2</accession>
<comment type="function">
    <text evidence="19">Electroneutral sodium and chloride ion cotransporter, which acts as a key mediator of sodium and chloride reabsorption in kidney distal convoluted tubules. Also acts as a receptor for the pro-inflammatory cytokine IL18, thereby contributing to IL18-induced cytokine production, including IFNG, IL6, IL18 and CCL2. May act either independently of IL18R1, or in a complex with IL18R1.</text>
</comment>
<feature type="transmembrane region" description="Helical" evidence="25">
    <location>
        <begin position="284"/>
        <end position="304"/>
    </location>
</feature>
<feature type="transmembrane region" description="Helical" evidence="25">
    <location>
        <begin position="121"/>
        <end position="140"/>
    </location>
</feature>
<keyword evidence="6" id="KW-0547">Nucleotide-binding</keyword>
<evidence type="ECO:0000256" key="3">
    <source>
        <dbReference type="ARBA" id="ARBA00022475"/>
    </source>
</evidence>
<dbReference type="InterPro" id="IPR004842">
    <property type="entry name" value="SLC12A_fam"/>
</dbReference>
<proteinExistence type="predicted"/>
<keyword evidence="2" id="KW-0813">Transport</keyword>
<dbReference type="Proteomes" id="UP000054826">
    <property type="component" value="Unassembled WGS sequence"/>
</dbReference>
<evidence type="ECO:0000313" key="28">
    <source>
        <dbReference type="EMBL" id="KRZ41806.1"/>
    </source>
</evidence>
<keyword evidence="10 25" id="KW-1133">Transmembrane helix</keyword>
<dbReference type="InterPro" id="IPR004841">
    <property type="entry name" value="AA-permease/SLC12A_dom"/>
</dbReference>
<keyword evidence="16" id="KW-0739">Sodium transport</keyword>
<keyword evidence="15" id="KW-0325">Glycoprotein</keyword>
<evidence type="ECO:0000256" key="19">
    <source>
        <dbReference type="ARBA" id="ARBA00056815"/>
    </source>
</evidence>
<dbReference type="PANTHER" id="PTHR11827">
    <property type="entry name" value="SOLUTE CARRIER FAMILY 12, CATION COTRANSPORTERS"/>
    <property type="match status" value="1"/>
</dbReference>
<evidence type="ECO:0000256" key="22">
    <source>
        <dbReference type="ARBA" id="ARBA00076232"/>
    </source>
</evidence>
<evidence type="ECO:0000256" key="15">
    <source>
        <dbReference type="ARBA" id="ARBA00023180"/>
    </source>
</evidence>
<keyword evidence="3" id="KW-1003">Cell membrane</keyword>
<evidence type="ECO:0000256" key="6">
    <source>
        <dbReference type="ARBA" id="ARBA00022741"/>
    </source>
</evidence>
<evidence type="ECO:0000256" key="2">
    <source>
        <dbReference type="ARBA" id="ARBA00022448"/>
    </source>
</evidence>
<comment type="catalytic activity">
    <reaction evidence="18">
        <text>chloride(out) + Na(+)(out) = chloride(in) + Na(+)(in)</text>
        <dbReference type="Rhea" id="RHEA:73887"/>
        <dbReference type="ChEBI" id="CHEBI:17996"/>
        <dbReference type="ChEBI" id="CHEBI:29101"/>
    </reaction>
</comment>